<proteinExistence type="predicted"/>
<accession>A0A6I3KK47</accession>
<protein>
    <submittedName>
        <fullName evidence="1">Host attachment protein</fullName>
    </submittedName>
</protein>
<reference evidence="1 2" key="1">
    <citation type="submission" date="2019-11" db="EMBL/GenBank/DDBJ databases">
        <title>Identification of a novel strain.</title>
        <authorList>
            <person name="Xu Q."/>
            <person name="Wang G."/>
        </authorList>
    </citation>
    <scope>NUCLEOTIDE SEQUENCE [LARGE SCALE GENOMIC DNA]</scope>
    <source>
        <strain evidence="2">xq</strain>
    </source>
</reference>
<comment type="caution">
    <text evidence="1">The sequence shown here is derived from an EMBL/GenBank/DDBJ whole genome shotgun (WGS) entry which is preliminary data.</text>
</comment>
<sequence>MKPTVTWILVADGAHARLLANRGPGKGVEQLEAINGDHRPDSELVRDGLGRSFESSGSAGDMRHAIEPRVDPHRELKRDFAKHLAKMLAQGLADKSYDRLVLVAPPTALGDLRASLSEPVKHAVYAELDKDLVKTPTAELPQHLGAVMPV</sequence>
<evidence type="ECO:0000313" key="1">
    <source>
        <dbReference type="EMBL" id="MTD96125.1"/>
    </source>
</evidence>
<dbReference type="AlphaFoldDB" id="A0A6I3KK47"/>
<dbReference type="EMBL" id="WMBQ01000002">
    <property type="protein sequence ID" value="MTD96125.1"/>
    <property type="molecule type" value="Genomic_DNA"/>
</dbReference>
<dbReference type="Pfam" id="PF10116">
    <property type="entry name" value="Host_attach"/>
    <property type="match status" value="1"/>
</dbReference>
<keyword evidence="2" id="KW-1185">Reference proteome</keyword>
<gene>
    <name evidence="1" type="ORF">GIW81_17435</name>
</gene>
<organism evidence="1 2">
    <name type="scientific">Hyphomicrobium album</name>
    <dbReference type="NCBI Taxonomy" id="2665159"/>
    <lineage>
        <taxon>Bacteria</taxon>
        <taxon>Pseudomonadati</taxon>
        <taxon>Pseudomonadota</taxon>
        <taxon>Alphaproteobacteria</taxon>
        <taxon>Hyphomicrobiales</taxon>
        <taxon>Hyphomicrobiaceae</taxon>
        <taxon>Hyphomicrobium</taxon>
    </lineage>
</organism>
<dbReference type="Proteomes" id="UP000440694">
    <property type="component" value="Unassembled WGS sequence"/>
</dbReference>
<name>A0A6I3KK47_9HYPH</name>
<dbReference type="InterPro" id="IPR019291">
    <property type="entry name" value="Host_attachment_protein"/>
</dbReference>
<dbReference type="RefSeq" id="WP_154740586.1">
    <property type="nucleotide sequence ID" value="NZ_WMBQ01000002.1"/>
</dbReference>
<evidence type="ECO:0000313" key="2">
    <source>
        <dbReference type="Proteomes" id="UP000440694"/>
    </source>
</evidence>